<keyword evidence="1" id="KW-0472">Membrane</keyword>
<keyword evidence="3" id="KW-1185">Reference proteome</keyword>
<dbReference type="AlphaFoldDB" id="A0A433QWY6"/>
<dbReference type="EMBL" id="RBNJ01000621">
    <property type="protein sequence ID" value="RUS34268.1"/>
    <property type="molecule type" value="Genomic_DNA"/>
</dbReference>
<name>A0A433QWY6_9FUNG</name>
<accession>A0A433QWY6</accession>
<reference evidence="2 3" key="1">
    <citation type="journal article" date="2018" name="New Phytol.">
        <title>Phylogenomics of Endogonaceae and evolution of mycorrhizas within Mucoromycota.</title>
        <authorList>
            <person name="Chang Y."/>
            <person name="Desiro A."/>
            <person name="Na H."/>
            <person name="Sandor L."/>
            <person name="Lipzen A."/>
            <person name="Clum A."/>
            <person name="Barry K."/>
            <person name="Grigoriev I.V."/>
            <person name="Martin F.M."/>
            <person name="Stajich J.E."/>
            <person name="Smith M.E."/>
            <person name="Bonito G."/>
            <person name="Spatafora J.W."/>
        </authorList>
    </citation>
    <scope>NUCLEOTIDE SEQUENCE [LARGE SCALE GENOMIC DNA]</scope>
    <source>
        <strain evidence="2 3">AD002</strain>
    </source>
</reference>
<feature type="transmembrane region" description="Helical" evidence="1">
    <location>
        <begin position="235"/>
        <end position="257"/>
    </location>
</feature>
<evidence type="ECO:0008006" key="4">
    <source>
        <dbReference type="Google" id="ProtNLM"/>
    </source>
</evidence>
<sequence>MVFMYVRDWIRLEECVDIDVTKLSISPKHAARYLQFAGLNFAKTIPSREHEDALDQALQSPRDRFLLNEIDFESKTSTLGHIVRGPPSDAVKRMQSLLEANACRPRFYDDEFWNQSVLTDALDAGNFMAVEEIVKYCLKSMSTGHGVDVTVLEPGYVAIVLAALPAIDRAKPLLATWIAQYVSNIQPSRFISGFDDAEFDSRSSRFTVFARVEQLSIVGHLGLFITVMIEILNSIVWLITIMTAIIFAFAHALWVLLHNPSPKIPVPASGNSFETFDNSLKSMWEFLSADFVAIDGWNAGRSMDIMRILFTFIGTIVLLNIFSENWLPAIIFYEATSDELQSYQETVKNKIPWVKP</sequence>
<keyword evidence="1" id="KW-1133">Transmembrane helix</keyword>
<keyword evidence="1" id="KW-0812">Transmembrane</keyword>
<gene>
    <name evidence="2" type="ORF">BC938DRAFT_481510</name>
</gene>
<proteinExistence type="predicted"/>
<comment type="caution">
    <text evidence="2">The sequence shown here is derived from an EMBL/GenBank/DDBJ whole genome shotgun (WGS) entry which is preliminary data.</text>
</comment>
<dbReference type="Proteomes" id="UP000274822">
    <property type="component" value="Unassembled WGS sequence"/>
</dbReference>
<evidence type="ECO:0000313" key="3">
    <source>
        <dbReference type="Proteomes" id="UP000274822"/>
    </source>
</evidence>
<evidence type="ECO:0000313" key="2">
    <source>
        <dbReference type="EMBL" id="RUS34268.1"/>
    </source>
</evidence>
<evidence type="ECO:0000256" key="1">
    <source>
        <dbReference type="SAM" id="Phobius"/>
    </source>
</evidence>
<feature type="transmembrane region" description="Helical" evidence="1">
    <location>
        <begin position="305"/>
        <end position="323"/>
    </location>
</feature>
<protein>
    <recommendedName>
        <fullName evidence="4">Ion transport domain-containing protein</fullName>
    </recommendedName>
</protein>
<organism evidence="2 3">
    <name type="scientific">Jimgerdemannia flammicorona</name>
    <dbReference type="NCBI Taxonomy" id="994334"/>
    <lineage>
        <taxon>Eukaryota</taxon>
        <taxon>Fungi</taxon>
        <taxon>Fungi incertae sedis</taxon>
        <taxon>Mucoromycota</taxon>
        <taxon>Mucoromycotina</taxon>
        <taxon>Endogonomycetes</taxon>
        <taxon>Endogonales</taxon>
        <taxon>Endogonaceae</taxon>
        <taxon>Jimgerdemannia</taxon>
    </lineage>
</organism>